<evidence type="ECO:0000256" key="3">
    <source>
        <dbReference type="ARBA" id="ARBA00022475"/>
    </source>
</evidence>
<dbReference type="EMBL" id="CP002529">
    <property type="protein sequence ID" value="ADY01465.1"/>
    <property type="molecule type" value="Genomic_DNA"/>
</dbReference>
<dbReference type="HOGENOM" id="CLU_000604_1_1_2"/>
<evidence type="ECO:0000256" key="1">
    <source>
        <dbReference type="ARBA" id="ARBA00004236"/>
    </source>
</evidence>
<comment type="similarity">
    <text evidence="8">Belongs to the ABC transporter superfamily. Sulfate/tungstate importer (TC 3.A.1.6) family.</text>
</comment>
<dbReference type="GO" id="GO:0005524">
    <property type="term" value="F:ATP binding"/>
    <property type="evidence" value="ECO:0007669"/>
    <property type="project" value="UniProtKB-KW"/>
</dbReference>
<dbReference type="Proteomes" id="UP000007485">
    <property type="component" value="Chromosome"/>
</dbReference>
<dbReference type="SUPFAM" id="SSF52540">
    <property type="entry name" value="P-loop containing nucleoside triphosphate hydrolases"/>
    <property type="match status" value="1"/>
</dbReference>
<keyword evidence="16" id="KW-1185">Reference proteome</keyword>
<keyword evidence="4" id="KW-0500">Molybdenum</keyword>
<organism evidence="15 16">
    <name type="scientific">Vulcanisaeta moutnovskia (strain 768-28)</name>
    <dbReference type="NCBI Taxonomy" id="985053"/>
    <lineage>
        <taxon>Archaea</taxon>
        <taxon>Thermoproteota</taxon>
        <taxon>Thermoprotei</taxon>
        <taxon>Thermoproteales</taxon>
        <taxon>Thermoproteaceae</taxon>
        <taxon>Vulcanisaeta</taxon>
    </lineage>
</organism>
<dbReference type="EC" id="7.3.2.6" evidence="10"/>
<keyword evidence="5" id="KW-0547">Nucleotide-binding</keyword>
<dbReference type="InterPro" id="IPR015853">
    <property type="entry name" value="ABC_transpr_FbpC"/>
</dbReference>
<dbReference type="Gene3D" id="2.40.50.140">
    <property type="entry name" value="Nucleic acid-binding proteins"/>
    <property type="match status" value="1"/>
</dbReference>
<dbReference type="InterPro" id="IPR040856">
    <property type="entry name" value="GlcV_C"/>
</dbReference>
<evidence type="ECO:0000256" key="7">
    <source>
        <dbReference type="ARBA" id="ARBA00023136"/>
    </source>
</evidence>
<dbReference type="PANTHER" id="PTHR43875">
    <property type="entry name" value="MALTODEXTRIN IMPORT ATP-BINDING PROTEIN MSMX"/>
    <property type="match status" value="1"/>
</dbReference>
<dbReference type="InterPro" id="IPR027417">
    <property type="entry name" value="P-loop_NTPase"/>
</dbReference>
<reference evidence="15 16" key="1">
    <citation type="journal article" date="2011" name="J. Bacteriol.">
        <title>Complete genome sequence of 'Vulcanisaeta moutnovskia' strain 768-28, a novel member of the hyperthermophilic crenarchaeal genus vulcanisaeta.</title>
        <authorList>
            <person name="Gumerov V.M."/>
            <person name="Mardanov A.V."/>
            <person name="Beletsky A.V."/>
            <person name="Prokofeva M.I."/>
            <person name="Bonch-Osmolovskaya E.A."/>
            <person name="Ravin N.V."/>
            <person name="Skryabin K.G."/>
        </authorList>
    </citation>
    <scope>NUCLEOTIDE SEQUENCE [LARGE SCALE GENOMIC DNA]</scope>
    <source>
        <strain evidence="15 16">768-28</strain>
    </source>
</reference>
<dbReference type="GO" id="GO:0016887">
    <property type="term" value="F:ATP hydrolysis activity"/>
    <property type="evidence" value="ECO:0007669"/>
    <property type="project" value="InterPro"/>
</dbReference>
<dbReference type="InterPro" id="IPR047641">
    <property type="entry name" value="ABC_transpr_MalK/UgpC-like"/>
</dbReference>
<keyword evidence="6 15" id="KW-0067">ATP-binding</keyword>
<evidence type="ECO:0000256" key="2">
    <source>
        <dbReference type="ARBA" id="ARBA00022448"/>
    </source>
</evidence>
<gene>
    <name evidence="15" type="ordered locus">VMUT_1260</name>
</gene>
<dbReference type="FunFam" id="3.40.50.300:FF:000425">
    <property type="entry name" value="Probable ABC transporter, ATP-binding subunit"/>
    <property type="match status" value="1"/>
</dbReference>
<comment type="function">
    <text evidence="13">Part of the ABC transporter complex WtpABC involved in molybdate/tungstate import. Responsible for energy coupling to the transport system.</text>
</comment>
<evidence type="ECO:0000259" key="14">
    <source>
        <dbReference type="PROSITE" id="PS50893"/>
    </source>
</evidence>
<comment type="subunit">
    <text evidence="9">The complex is composed of two ATP-binding proteins (WtpC), two transmembrane proteins (WtpB) and a solute-binding protein (WtpA).</text>
</comment>
<dbReference type="InterPro" id="IPR003593">
    <property type="entry name" value="AAA+_ATPase"/>
</dbReference>
<dbReference type="SUPFAM" id="SSF50331">
    <property type="entry name" value="MOP-like"/>
    <property type="match status" value="1"/>
</dbReference>
<keyword evidence="3" id="KW-1003">Cell membrane</keyword>
<dbReference type="Pfam" id="PF00005">
    <property type="entry name" value="ABC_tran"/>
    <property type="match status" value="1"/>
</dbReference>
<protein>
    <recommendedName>
        <fullName evidence="11">Molybdate/tungstate import ATP-binding protein WtpC</fullName>
        <ecNumber evidence="10">7.3.2.6</ecNumber>
    </recommendedName>
</protein>
<evidence type="ECO:0000256" key="8">
    <source>
        <dbReference type="ARBA" id="ARBA00038307"/>
    </source>
</evidence>
<dbReference type="CDD" id="cd03259">
    <property type="entry name" value="ABC_Carb_Solutes_like"/>
    <property type="match status" value="1"/>
</dbReference>
<dbReference type="Pfam" id="PF17847">
    <property type="entry name" value="GlcV_C_terminal"/>
    <property type="match status" value="1"/>
</dbReference>
<dbReference type="InterPro" id="IPR008995">
    <property type="entry name" value="Mo/tungstate-bd_C_term_dom"/>
</dbReference>
<dbReference type="PANTHER" id="PTHR43875:SF4">
    <property type="entry name" value="GLUCOSE IMPORT ATP-BINDING PROTEIN GLCV"/>
    <property type="match status" value="1"/>
</dbReference>
<evidence type="ECO:0000256" key="6">
    <source>
        <dbReference type="ARBA" id="ARBA00022840"/>
    </source>
</evidence>
<dbReference type="GO" id="GO:0015408">
    <property type="term" value="F:ABC-type ferric iron transporter activity"/>
    <property type="evidence" value="ECO:0007669"/>
    <property type="project" value="InterPro"/>
</dbReference>
<dbReference type="InterPro" id="IPR053598">
    <property type="entry name" value="ABC-Glucose_import_ATPase"/>
</dbReference>
<dbReference type="PROSITE" id="PS50893">
    <property type="entry name" value="ABC_TRANSPORTER_2"/>
    <property type="match status" value="1"/>
</dbReference>
<comment type="subcellular location">
    <subcellularLocation>
        <location evidence="1">Cell membrane</location>
    </subcellularLocation>
</comment>
<dbReference type="NCBIfam" id="NF040933">
    <property type="entry name" value="ABC_arch_GlcV"/>
    <property type="match status" value="1"/>
</dbReference>
<dbReference type="STRING" id="985053.VMUT_1260"/>
<dbReference type="SMART" id="SM00382">
    <property type="entry name" value="AAA"/>
    <property type="match status" value="1"/>
</dbReference>
<evidence type="ECO:0000313" key="15">
    <source>
        <dbReference type="EMBL" id="ADY01465.1"/>
    </source>
</evidence>
<evidence type="ECO:0000256" key="5">
    <source>
        <dbReference type="ARBA" id="ARBA00022741"/>
    </source>
</evidence>
<dbReference type="GO" id="GO:1901238">
    <property type="term" value="F:ABC-type tungstate transporter activity"/>
    <property type="evidence" value="ECO:0007669"/>
    <property type="project" value="UniProtKB-EC"/>
</dbReference>
<dbReference type="eggNOG" id="arCOG00177">
    <property type="taxonomic scope" value="Archaea"/>
</dbReference>
<dbReference type="InterPro" id="IPR012340">
    <property type="entry name" value="NA-bd_OB-fold"/>
</dbReference>
<proteinExistence type="inferred from homology"/>
<name>F0QYN2_VULM7</name>
<comment type="catalytic activity">
    <reaction evidence="12">
        <text>tungstate(in) + ATP + H2O = tungstate(out) + ADP + phosphate + H(+)</text>
        <dbReference type="Rhea" id="RHEA:35027"/>
        <dbReference type="ChEBI" id="CHEBI:15377"/>
        <dbReference type="ChEBI" id="CHEBI:15378"/>
        <dbReference type="ChEBI" id="CHEBI:30616"/>
        <dbReference type="ChEBI" id="CHEBI:43474"/>
        <dbReference type="ChEBI" id="CHEBI:46502"/>
        <dbReference type="ChEBI" id="CHEBI:456216"/>
        <dbReference type="EC" id="7.3.2.6"/>
    </reaction>
</comment>
<sequence length="368" mass="41092">MEELTKYFRKGKNIIKAVDHITYKISDGIAFGILGPSGHGKTTLLRLIAGLEIPTDGYVYFNDELMSEPGRIVIEPERRNIAMVFQNWALYPNMTVYDNIAFPLKMAKMSKHEIDKRVREIAEELELTRVLNHYPKELSGGQMQRTALARALVKNPKILLLDEPFSNLDAALRDSARALVRRIQRERKLTTIIVSHDPADIFSIADAAGVIINGKFAQIGSPTDIYNTPATTLIAALSGDINLLSAKVVEDTALIANLRIPLVKGLINDNEVIIGLRPDEMKILIEQQDIHGFVNVGKIRVKVSSYTLGVFRIVVSPISDESVNIIVVSDEPIEPGREAHLLIKPDKMKIFNKEERLICPELKNIITA</sequence>
<feature type="domain" description="ABC transporter" evidence="14">
    <location>
        <begin position="2"/>
        <end position="238"/>
    </location>
</feature>
<evidence type="ECO:0000256" key="10">
    <source>
        <dbReference type="ARBA" id="ARBA00039025"/>
    </source>
</evidence>
<keyword evidence="2" id="KW-0813">Transport</keyword>
<dbReference type="InterPro" id="IPR003439">
    <property type="entry name" value="ABC_transporter-like_ATP-bd"/>
</dbReference>
<accession>F0QYN2</accession>
<evidence type="ECO:0000256" key="4">
    <source>
        <dbReference type="ARBA" id="ARBA00022505"/>
    </source>
</evidence>
<evidence type="ECO:0000313" key="16">
    <source>
        <dbReference type="Proteomes" id="UP000007485"/>
    </source>
</evidence>
<evidence type="ECO:0000256" key="13">
    <source>
        <dbReference type="ARBA" id="ARBA00057369"/>
    </source>
</evidence>
<evidence type="ECO:0000256" key="12">
    <source>
        <dbReference type="ARBA" id="ARBA00047936"/>
    </source>
</evidence>
<dbReference type="KEGG" id="vmo:VMUT_1260"/>
<dbReference type="Gene3D" id="3.40.50.300">
    <property type="entry name" value="P-loop containing nucleotide triphosphate hydrolases"/>
    <property type="match status" value="1"/>
</dbReference>
<keyword evidence="7" id="KW-0472">Membrane</keyword>
<dbReference type="Gene3D" id="2.40.50.100">
    <property type="match status" value="1"/>
</dbReference>
<evidence type="ECO:0000256" key="9">
    <source>
        <dbReference type="ARBA" id="ARBA00038781"/>
    </source>
</evidence>
<dbReference type="GO" id="GO:0055052">
    <property type="term" value="C:ATP-binding cassette (ABC) transporter complex, substrate-binding subunit-containing"/>
    <property type="evidence" value="ECO:0007669"/>
    <property type="project" value="TreeGrafter"/>
</dbReference>
<dbReference type="AlphaFoldDB" id="F0QYN2"/>
<evidence type="ECO:0000256" key="11">
    <source>
        <dbReference type="ARBA" id="ARBA00041133"/>
    </source>
</evidence>